<evidence type="ECO:0000256" key="1">
    <source>
        <dbReference type="SAM" id="MobiDB-lite"/>
    </source>
</evidence>
<evidence type="ECO:0000259" key="3">
    <source>
        <dbReference type="Pfam" id="PF09832"/>
    </source>
</evidence>
<proteinExistence type="predicted"/>
<feature type="signal peptide" evidence="2">
    <location>
        <begin position="1"/>
        <end position="27"/>
    </location>
</feature>
<evidence type="ECO:0000256" key="2">
    <source>
        <dbReference type="SAM" id="SignalP"/>
    </source>
</evidence>
<feature type="compositionally biased region" description="Low complexity" evidence="1">
    <location>
        <begin position="190"/>
        <end position="206"/>
    </location>
</feature>
<evidence type="ECO:0000313" key="4">
    <source>
        <dbReference type="EMBL" id="SFK36031.1"/>
    </source>
</evidence>
<gene>
    <name evidence="4" type="ORF">SAMN04488498_105209</name>
</gene>
<organism evidence="4 5">
    <name type="scientific">Neomesorhizobium albiziae</name>
    <dbReference type="NCBI Taxonomy" id="335020"/>
    <lineage>
        <taxon>Bacteria</taxon>
        <taxon>Pseudomonadati</taxon>
        <taxon>Pseudomonadota</taxon>
        <taxon>Alphaproteobacteria</taxon>
        <taxon>Hyphomicrobiales</taxon>
        <taxon>Phyllobacteriaceae</taxon>
        <taxon>Neomesorhizobium</taxon>
    </lineage>
</organism>
<name>A0A1I3YXU1_9HYPH</name>
<sequence length="206" mass="21725">MTFAKRARRITISLAAVVSLLSGAAFAQDISDSHLKACRAAVDAINATDQYDGILPTAAQALKTQLIQKNPDLQDLIVKTVDEQTIKMVSRRGDLEREAGLAYARVFKEEQCSEIAAFYQSETGLKLLSDGPIVTRELIKAANIWQNGVARDLAQAVGESLTATLKNAAPLELPAQDGSQATPPIAPVDGAAPGTEAPAPAEGTSN</sequence>
<dbReference type="Pfam" id="PF09832">
    <property type="entry name" value="DUF2059"/>
    <property type="match status" value="1"/>
</dbReference>
<keyword evidence="2" id="KW-0732">Signal</keyword>
<dbReference type="AlphaFoldDB" id="A0A1I3YXU1"/>
<feature type="domain" description="DUF2059" evidence="3">
    <location>
        <begin position="95"/>
        <end position="151"/>
    </location>
</feature>
<reference evidence="4 5" key="1">
    <citation type="submission" date="2016-10" db="EMBL/GenBank/DDBJ databases">
        <authorList>
            <person name="Varghese N."/>
            <person name="Submissions S."/>
        </authorList>
    </citation>
    <scope>NUCLEOTIDE SEQUENCE [LARGE SCALE GENOMIC DNA]</scope>
    <source>
        <strain evidence="4 5">DSM 21822</strain>
    </source>
</reference>
<keyword evidence="5" id="KW-1185">Reference proteome</keyword>
<protein>
    <recommendedName>
        <fullName evidence="3">DUF2059 domain-containing protein</fullName>
    </recommendedName>
</protein>
<dbReference type="Proteomes" id="UP000323300">
    <property type="component" value="Unassembled WGS sequence"/>
</dbReference>
<dbReference type="InterPro" id="IPR018637">
    <property type="entry name" value="DUF2059"/>
</dbReference>
<feature type="region of interest" description="Disordered" evidence="1">
    <location>
        <begin position="172"/>
        <end position="206"/>
    </location>
</feature>
<dbReference type="RefSeq" id="WP_149760228.1">
    <property type="nucleotide sequence ID" value="NZ_BSPE01000056.1"/>
</dbReference>
<dbReference type="OrthoDB" id="5510290at2"/>
<evidence type="ECO:0000313" key="5">
    <source>
        <dbReference type="Proteomes" id="UP000323300"/>
    </source>
</evidence>
<accession>A0A1I3YXU1</accession>
<feature type="chain" id="PRO_5009302454" description="DUF2059 domain-containing protein" evidence="2">
    <location>
        <begin position="28"/>
        <end position="206"/>
    </location>
</feature>
<dbReference type="EMBL" id="FOSL01000005">
    <property type="protein sequence ID" value="SFK36031.1"/>
    <property type="molecule type" value="Genomic_DNA"/>
</dbReference>